<evidence type="ECO:0000313" key="2">
    <source>
        <dbReference type="EMBL" id="KAK6499989.1"/>
    </source>
</evidence>
<organism evidence="2 3">
    <name type="scientific">Arthrobotrys musiformis</name>
    <dbReference type="NCBI Taxonomy" id="47236"/>
    <lineage>
        <taxon>Eukaryota</taxon>
        <taxon>Fungi</taxon>
        <taxon>Dikarya</taxon>
        <taxon>Ascomycota</taxon>
        <taxon>Pezizomycotina</taxon>
        <taxon>Orbiliomycetes</taxon>
        <taxon>Orbiliales</taxon>
        <taxon>Orbiliaceae</taxon>
        <taxon>Arthrobotrys</taxon>
    </lineage>
</organism>
<name>A0AAV9W3D0_9PEZI</name>
<dbReference type="AlphaFoldDB" id="A0AAV9W3D0"/>
<feature type="region of interest" description="Disordered" evidence="1">
    <location>
        <begin position="151"/>
        <end position="250"/>
    </location>
</feature>
<sequence>MSDITPLPKIRKYIRGTGNETQNQNVTNGLVHTQFKVQYFNEKTDDWNTIRFATATYVLRDVCTDAVRKHQHLLQPGFNSFKYQSLLVIENIYNEALDLLEKGHWAEIVKSTVGDMLKATEFPGEEGQDKWLFFWIMGQVRHKLNRRGKAKGSVEEEAEPGAGPEAEASSSTSSSHEVSSPVIRRAERAASDAGGRKVEQIRGPESREEKEFQNLDGQRKQHSKAPRISNIIHEKDEFPTRQPSWDYPPDPYCSAMPFRRFQ</sequence>
<accession>A0AAV9W3D0</accession>
<feature type="compositionally biased region" description="Basic and acidic residues" evidence="1">
    <location>
        <begin position="184"/>
        <end position="219"/>
    </location>
</feature>
<evidence type="ECO:0000256" key="1">
    <source>
        <dbReference type="SAM" id="MobiDB-lite"/>
    </source>
</evidence>
<keyword evidence="3" id="KW-1185">Reference proteome</keyword>
<dbReference type="Proteomes" id="UP001370758">
    <property type="component" value="Unassembled WGS sequence"/>
</dbReference>
<gene>
    <name evidence="2" type="ORF">TWF481_010346</name>
</gene>
<evidence type="ECO:0000313" key="3">
    <source>
        <dbReference type="Proteomes" id="UP001370758"/>
    </source>
</evidence>
<dbReference type="EMBL" id="JAVHJL010000007">
    <property type="protein sequence ID" value="KAK6499989.1"/>
    <property type="molecule type" value="Genomic_DNA"/>
</dbReference>
<comment type="caution">
    <text evidence="2">The sequence shown here is derived from an EMBL/GenBank/DDBJ whole genome shotgun (WGS) entry which is preliminary data.</text>
</comment>
<protein>
    <submittedName>
        <fullName evidence="2">Uncharacterized protein</fullName>
    </submittedName>
</protein>
<reference evidence="2 3" key="1">
    <citation type="submission" date="2023-08" db="EMBL/GenBank/DDBJ databases">
        <authorList>
            <person name="Palmer J.M."/>
        </authorList>
    </citation>
    <scope>NUCLEOTIDE SEQUENCE [LARGE SCALE GENOMIC DNA]</scope>
    <source>
        <strain evidence="2 3">TWF481</strain>
    </source>
</reference>
<feature type="compositionally biased region" description="Low complexity" evidence="1">
    <location>
        <begin position="160"/>
        <end position="182"/>
    </location>
</feature>
<proteinExistence type="predicted"/>